<dbReference type="EMBL" id="CVRY01000009">
    <property type="protein sequence ID" value="CRL65474.1"/>
    <property type="molecule type" value="Genomic_DNA"/>
</dbReference>
<dbReference type="InterPro" id="IPR001357">
    <property type="entry name" value="BRCT_dom"/>
</dbReference>
<protein>
    <submittedName>
        <fullName evidence="2">DNA ligase</fullName>
    </submittedName>
</protein>
<proteinExistence type="predicted"/>
<dbReference type="PROSITE" id="PS50172">
    <property type="entry name" value="BRCT"/>
    <property type="match status" value="1"/>
</dbReference>
<dbReference type="SUPFAM" id="SSF52113">
    <property type="entry name" value="BRCT domain"/>
    <property type="match status" value="1"/>
</dbReference>
<organism evidence="2 3">
    <name type="scientific">Proteus penneri</name>
    <dbReference type="NCBI Taxonomy" id="102862"/>
    <lineage>
        <taxon>Bacteria</taxon>
        <taxon>Pseudomonadati</taxon>
        <taxon>Pseudomonadota</taxon>
        <taxon>Gammaproteobacteria</taxon>
        <taxon>Enterobacterales</taxon>
        <taxon>Morganellaceae</taxon>
        <taxon>Proteus</taxon>
    </lineage>
</organism>
<dbReference type="RefSeq" id="WP_072065172.1">
    <property type="nucleotide sequence ID" value="NZ_CVRY01000009.1"/>
</dbReference>
<keyword evidence="2" id="KW-0436">Ligase</keyword>
<gene>
    <name evidence="2" type="primary">ligA_2</name>
    <name evidence="2" type="ORF">BN1804_03526</name>
</gene>
<evidence type="ECO:0000259" key="1">
    <source>
        <dbReference type="PROSITE" id="PS50172"/>
    </source>
</evidence>
<dbReference type="Gene3D" id="3.40.50.10190">
    <property type="entry name" value="BRCT domain"/>
    <property type="match status" value="1"/>
</dbReference>
<evidence type="ECO:0000313" key="2">
    <source>
        <dbReference type="EMBL" id="CRL65474.1"/>
    </source>
</evidence>
<evidence type="ECO:0000313" key="3">
    <source>
        <dbReference type="Proteomes" id="UP000183920"/>
    </source>
</evidence>
<reference evidence="3" key="1">
    <citation type="submission" date="2015-06" db="EMBL/GenBank/DDBJ databases">
        <authorList>
            <person name="Urmite Genomes"/>
        </authorList>
    </citation>
    <scope>NUCLEOTIDE SEQUENCE [LARGE SCALE GENOMIC DNA]</scope>
    <source>
        <strain evidence="3">CSUR P1867</strain>
    </source>
</reference>
<sequence>MNANPAFNYKRNRDKLFANLISIIDGVLSDGELSDTEILYITTWLNEAHQISDNSFIQLLKDRITRILDDGVVTKEERLDLVQTLKGVQQSIMDMPSVDLYSKESDVNLLIGLCKGIIADKKLKVDEISYLDWWLSKNGQLKKDYPGKYLYELIQRIKKDGVINKDESQLLYQALVDFSGTDLEYGVVDGMSSILPCDQLDAVEVKNSSFCLTGSFISGKRATVAERINSAGGSIVDRVTQNTHFLVIGAMSSRDWRFSSYGRKIEKAILDRDSGKSNVKIITEELLIKSLPASR</sequence>
<dbReference type="InterPro" id="IPR036420">
    <property type="entry name" value="BRCT_dom_sf"/>
</dbReference>
<dbReference type="AlphaFoldDB" id="A0A0G4QIK4"/>
<feature type="domain" description="BRCT" evidence="1">
    <location>
        <begin position="205"/>
        <end position="295"/>
    </location>
</feature>
<dbReference type="Proteomes" id="UP000183920">
    <property type="component" value="Unassembled WGS sequence"/>
</dbReference>
<accession>A0A0G4QIK4</accession>
<dbReference type="CDD" id="cd17748">
    <property type="entry name" value="BRCT_DNA_ligase_like"/>
    <property type="match status" value="1"/>
</dbReference>
<dbReference type="GO" id="GO:0016874">
    <property type="term" value="F:ligase activity"/>
    <property type="evidence" value="ECO:0007669"/>
    <property type="project" value="UniProtKB-KW"/>
</dbReference>
<name>A0A0G4QIK4_9GAMM</name>